<protein>
    <submittedName>
        <fullName evidence="1">Membrane protein implicated in regulation of membrane protease activity</fullName>
    </submittedName>
</protein>
<gene>
    <name evidence="1" type="ORF">QE364_001553</name>
</gene>
<dbReference type="EMBL" id="JAVIZJ010000003">
    <property type="protein sequence ID" value="MDR6209853.1"/>
    <property type="molecule type" value="Genomic_DNA"/>
</dbReference>
<keyword evidence="1" id="KW-0645">Protease</keyword>
<organism evidence="1 2">
    <name type="scientific">Nocardioides zeae</name>
    <dbReference type="NCBI Taxonomy" id="1457234"/>
    <lineage>
        <taxon>Bacteria</taxon>
        <taxon>Bacillati</taxon>
        <taxon>Actinomycetota</taxon>
        <taxon>Actinomycetes</taxon>
        <taxon>Propionibacteriales</taxon>
        <taxon>Nocardioidaceae</taxon>
        <taxon>Nocardioides</taxon>
    </lineage>
</organism>
<reference evidence="1" key="1">
    <citation type="submission" date="2023-08" db="EMBL/GenBank/DDBJ databases">
        <title>Functional and genomic diversity of the sorghum phyllosphere microbiome.</title>
        <authorList>
            <person name="Shade A."/>
        </authorList>
    </citation>
    <scope>NUCLEOTIDE SEQUENCE</scope>
    <source>
        <strain evidence="1">SORGH_AS_0885</strain>
    </source>
</reference>
<comment type="caution">
    <text evidence="1">The sequence shown here is derived from an EMBL/GenBank/DDBJ whole genome shotgun (WGS) entry which is preliminary data.</text>
</comment>
<keyword evidence="2" id="KW-1185">Reference proteome</keyword>
<keyword evidence="1" id="KW-0378">Hydrolase</keyword>
<sequence length="166" mass="18503">MATVSDMESDDVRAQLHDLERAEAAPYVDQRPSPRWFAPAFGLWFGVMAAVQDFHWSTDVDSVWRALVTVVIVIPMAALVGAYSAWHQRYHGALPRLVGPKPPEIRRVYRLYFLAFVVVAAALVGLALLVPWWVTGAVTAVVAWGFLAAYERIYEHAAAAVRERLA</sequence>
<name>A0ACC6IGH1_9ACTN</name>
<evidence type="ECO:0000313" key="1">
    <source>
        <dbReference type="EMBL" id="MDR6209853.1"/>
    </source>
</evidence>
<accession>A0ACC6IGH1</accession>
<dbReference type="Proteomes" id="UP001261666">
    <property type="component" value="Unassembled WGS sequence"/>
</dbReference>
<evidence type="ECO:0000313" key="2">
    <source>
        <dbReference type="Proteomes" id="UP001261666"/>
    </source>
</evidence>
<proteinExistence type="predicted"/>